<feature type="region of interest" description="Disordered" evidence="2">
    <location>
        <begin position="363"/>
        <end position="397"/>
    </location>
</feature>
<evidence type="ECO:0000313" key="5">
    <source>
        <dbReference type="RefSeq" id="XP_005091342.2"/>
    </source>
</evidence>
<feature type="compositionally biased region" description="Low complexity" evidence="2">
    <location>
        <begin position="579"/>
        <end position="591"/>
    </location>
</feature>
<dbReference type="SUPFAM" id="SSF74924">
    <property type="entry name" value="Cap-Gly domain"/>
    <property type="match status" value="1"/>
</dbReference>
<keyword evidence="4" id="KW-1185">Reference proteome</keyword>
<dbReference type="InterPro" id="IPR000938">
    <property type="entry name" value="CAP-Gly_domain"/>
</dbReference>
<reference evidence="5" key="1">
    <citation type="submission" date="2025-08" db="UniProtKB">
        <authorList>
            <consortium name="RefSeq"/>
        </authorList>
    </citation>
    <scope>IDENTIFICATION</scope>
</reference>
<evidence type="ECO:0000256" key="2">
    <source>
        <dbReference type="SAM" id="MobiDB-lite"/>
    </source>
</evidence>
<feature type="region of interest" description="Disordered" evidence="2">
    <location>
        <begin position="453"/>
        <end position="497"/>
    </location>
</feature>
<dbReference type="RefSeq" id="XP_005091342.2">
    <property type="nucleotide sequence ID" value="XM_005091285.3"/>
</dbReference>
<sequence>MLRDKSSGFSKIAANLWEAKRLLEKDRDLKARTEEVEQLKVSLDAERTHKQELQTRLDEIANSRSDHSKQLCVEQERTARLRTDNMNKAGQIEKLERTISQMEDKIRNLEIRASEVEKAELTLESTRRNLETAKLESRAKDKDLAIAREKHEAVNRELDLSKAKIVELETKISDLKLQVRYELMKNENVERGLEKIPRLQEEIQERDVKLAGLEKELSERSLLLLAARKAALEYKEKLRELERREHDSQSVREELEVSRSEVDTLKQLLSGKDVLVMRKCQSLQQAKHYVDSLRTSAVNNDEKARLREIGRVLDKLVQIHSQTSRELMDDVSHKGKLLLPDGRETPLRPKSAFEEHSITVIRHPNGSTKGRFVSSSHPTAHSDKSDHTHSHTNSSLNKQSYMFLQRFLDDTENIANINSKHTKINYTHNNMRTNNYDDNEHSKALKRSESFHHLNLSHSSSSAKPACGQKRAKSAIRSTAPQITRSHSLRRSERVKNEQTIHHITRPGGSANIYISEKVGQLGSKYHPSLEYALGVNADDTATRNMAANNRHGGRQHQSSSDTLIKYRPRSGASDLKKGTTTGGSDTDSSSCENEPALDDSKLELNQADMLHSLSSDRKDEILLEMIQNGDRVRVIVPQKPPRYGRKKPKPITYSGIVKYRGLLTKEPPDPRVYVALRLDTPIGDSDGTYQGKRYVFAPADHVKFFKIRSLDSVFDVASGTYVTIPQLFLRHQQLQMSVPDEISDDESKGGELQA</sequence>
<gene>
    <name evidence="5" type="primary">LOC101862772</name>
</gene>
<evidence type="ECO:0000256" key="1">
    <source>
        <dbReference type="SAM" id="Coils"/>
    </source>
</evidence>
<feature type="domain" description="CAP-Gly" evidence="3">
    <location>
        <begin position="630"/>
        <end position="704"/>
    </location>
</feature>
<feature type="coiled-coil region" evidence="1">
    <location>
        <begin position="36"/>
        <end position="258"/>
    </location>
</feature>
<name>A0ABM0JDR4_APLCA</name>
<feature type="compositionally biased region" description="Polar residues" evidence="2">
    <location>
        <begin position="476"/>
        <end position="486"/>
    </location>
</feature>
<dbReference type="SMART" id="SM01052">
    <property type="entry name" value="CAP_GLY"/>
    <property type="match status" value="1"/>
</dbReference>
<feature type="compositionally biased region" description="Polar residues" evidence="2">
    <location>
        <begin position="365"/>
        <end position="379"/>
    </location>
</feature>
<evidence type="ECO:0000313" key="4">
    <source>
        <dbReference type="Proteomes" id="UP000694888"/>
    </source>
</evidence>
<accession>A0ABM0JDR4</accession>
<organism evidence="4 5">
    <name type="scientific">Aplysia californica</name>
    <name type="common">California sea hare</name>
    <dbReference type="NCBI Taxonomy" id="6500"/>
    <lineage>
        <taxon>Eukaryota</taxon>
        <taxon>Metazoa</taxon>
        <taxon>Spiralia</taxon>
        <taxon>Lophotrochozoa</taxon>
        <taxon>Mollusca</taxon>
        <taxon>Gastropoda</taxon>
        <taxon>Heterobranchia</taxon>
        <taxon>Euthyneura</taxon>
        <taxon>Tectipleura</taxon>
        <taxon>Aplysiida</taxon>
        <taxon>Aplysioidea</taxon>
        <taxon>Aplysiidae</taxon>
        <taxon>Aplysia</taxon>
    </lineage>
</organism>
<feature type="compositionally biased region" description="Low complexity" evidence="2">
    <location>
        <begin position="453"/>
        <end position="462"/>
    </location>
</feature>
<dbReference type="InterPro" id="IPR036859">
    <property type="entry name" value="CAP-Gly_dom_sf"/>
</dbReference>
<dbReference type="GeneID" id="101862772"/>
<protein>
    <submittedName>
        <fullName evidence="5">Uncharacterized protein LOC101862772</fullName>
    </submittedName>
</protein>
<dbReference type="Gene3D" id="2.30.30.190">
    <property type="entry name" value="CAP Gly-rich-like domain"/>
    <property type="match status" value="1"/>
</dbReference>
<keyword evidence="1" id="KW-0175">Coiled coil</keyword>
<evidence type="ECO:0000259" key="3">
    <source>
        <dbReference type="SMART" id="SM01052"/>
    </source>
</evidence>
<dbReference type="Proteomes" id="UP000694888">
    <property type="component" value="Unplaced"/>
</dbReference>
<proteinExistence type="predicted"/>
<feature type="region of interest" description="Disordered" evidence="2">
    <location>
        <begin position="548"/>
        <end position="597"/>
    </location>
</feature>
<feature type="compositionally biased region" description="Basic and acidic residues" evidence="2">
    <location>
        <begin position="380"/>
        <end position="389"/>
    </location>
</feature>